<accession>A0AA39PBN2</accession>
<evidence type="ECO:0000313" key="2">
    <source>
        <dbReference type="Proteomes" id="UP001175227"/>
    </source>
</evidence>
<reference evidence="1" key="1">
    <citation type="submission" date="2023-06" db="EMBL/GenBank/DDBJ databases">
        <authorList>
            <consortium name="Lawrence Berkeley National Laboratory"/>
            <person name="Ahrendt S."/>
            <person name="Sahu N."/>
            <person name="Indic B."/>
            <person name="Wong-Bajracharya J."/>
            <person name="Merenyi Z."/>
            <person name="Ke H.-M."/>
            <person name="Monk M."/>
            <person name="Kocsube S."/>
            <person name="Drula E."/>
            <person name="Lipzen A."/>
            <person name="Balint B."/>
            <person name="Henrissat B."/>
            <person name="Andreopoulos B."/>
            <person name="Martin F.M."/>
            <person name="Harder C.B."/>
            <person name="Rigling D."/>
            <person name="Ford K.L."/>
            <person name="Foster G.D."/>
            <person name="Pangilinan J."/>
            <person name="Papanicolaou A."/>
            <person name="Barry K."/>
            <person name="LaButti K."/>
            <person name="Viragh M."/>
            <person name="Koriabine M."/>
            <person name="Yan M."/>
            <person name="Riley R."/>
            <person name="Champramary S."/>
            <person name="Plett K.L."/>
            <person name="Tsai I.J."/>
            <person name="Slot J."/>
            <person name="Sipos G."/>
            <person name="Plett J."/>
            <person name="Nagy L.G."/>
            <person name="Grigoriev I.V."/>
        </authorList>
    </citation>
    <scope>NUCLEOTIDE SEQUENCE</scope>
    <source>
        <strain evidence="1">ICMP 16352</strain>
    </source>
</reference>
<comment type="caution">
    <text evidence="1">The sequence shown here is derived from an EMBL/GenBank/DDBJ whole genome shotgun (WGS) entry which is preliminary data.</text>
</comment>
<sequence length="119" mass="13224">MGFTIRRDANRMGALLLPNVQENSASIVARVLDGFKNGYPGEAFHTWSERYGQTFSYGSLSDRRVSSLFLGCRLYLTVTRGIYDRAGTRQGDLLVTPPFECCSPYYALLGHPSDTISGF</sequence>
<dbReference type="EMBL" id="JAUEPR010000008">
    <property type="protein sequence ID" value="KAK0481263.1"/>
    <property type="molecule type" value="Genomic_DNA"/>
</dbReference>
<dbReference type="Proteomes" id="UP001175227">
    <property type="component" value="Unassembled WGS sequence"/>
</dbReference>
<organism evidence="1 2">
    <name type="scientific">Armillaria novae-zelandiae</name>
    <dbReference type="NCBI Taxonomy" id="153914"/>
    <lineage>
        <taxon>Eukaryota</taxon>
        <taxon>Fungi</taxon>
        <taxon>Dikarya</taxon>
        <taxon>Basidiomycota</taxon>
        <taxon>Agaricomycotina</taxon>
        <taxon>Agaricomycetes</taxon>
        <taxon>Agaricomycetidae</taxon>
        <taxon>Agaricales</taxon>
        <taxon>Marasmiineae</taxon>
        <taxon>Physalacriaceae</taxon>
        <taxon>Armillaria</taxon>
    </lineage>
</organism>
<keyword evidence="2" id="KW-1185">Reference proteome</keyword>
<proteinExistence type="predicted"/>
<protein>
    <submittedName>
        <fullName evidence="1">Uncharacterized protein</fullName>
    </submittedName>
</protein>
<evidence type="ECO:0000313" key="1">
    <source>
        <dbReference type="EMBL" id="KAK0481263.1"/>
    </source>
</evidence>
<dbReference type="AlphaFoldDB" id="A0AA39PBN2"/>
<gene>
    <name evidence="1" type="ORF">IW261DRAFT_1066369</name>
</gene>
<name>A0AA39PBN2_9AGAR</name>